<dbReference type="InterPro" id="IPR017441">
    <property type="entry name" value="Protein_kinase_ATP_BS"/>
</dbReference>
<feature type="domain" description="AGC-kinase C-terminal" evidence="9">
    <location>
        <begin position="299"/>
        <end position="351"/>
    </location>
</feature>
<evidence type="ECO:0000256" key="2">
    <source>
        <dbReference type="ARBA" id="ARBA00022679"/>
    </source>
</evidence>
<dbReference type="PROSITE" id="PS00108">
    <property type="entry name" value="PROTEIN_KINASE_ST"/>
    <property type="match status" value="1"/>
</dbReference>
<feature type="binding site" evidence="6">
    <location>
        <position position="73"/>
    </location>
    <ligand>
        <name>ATP</name>
        <dbReference type="ChEBI" id="CHEBI:30616"/>
    </ligand>
</feature>
<proteinExistence type="inferred from homology"/>
<comment type="similarity">
    <text evidence="7">Belongs to the protein kinase superfamily.</text>
</comment>
<accession>A0A482WNG7</accession>
<evidence type="ECO:0000256" key="5">
    <source>
        <dbReference type="ARBA" id="ARBA00022840"/>
    </source>
</evidence>
<evidence type="ECO:0000256" key="3">
    <source>
        <dbReference type="ARBA" id="ARBA00022741"/>
    </source>
</evidence>
<dbReference type="Gene3D" id="1.10.510.10">
    <property type="entry name" value="Transferase(Phosphotransferase) domain 1"/>
    <property type="match status" value="1"/>
</dbReference>
<dbReference type="PANTHER" id="PTHR24353">
    <property type="entry name" value="CYCLIC NUCLEOTIDE-DEPENDENT PROTEIN KINASE"/>
    <property type="match status" value="1"/>
</dbReference>
<evidence type="ECO:0000259" key="8">
    <source>
        <dbReference type="PROSITE" id="PS50011"/>
    </source>
</evidence>
<name>A0A482WNG7_LAOST</name>
<keyword evidence="2" id="KW-0808">Transferase</keyword>
<dbReference type="FunFam" id="1.10.510.10:FF:000005">
    <property type="entry name" value="cAMP-dependent protein kinase catalytic subunit alpha"/>
    <property type="match status" value="1"/>
</dbReference>
<dbReference type="InterPro" id="IPR011009">
    <property type="entry name" value="Kinase-like_dom_sf"/>
</dbReference>
<dbReference type="SMART" id="SM00220">
    <property type="entry name" value="S_TKc"/>
    <property type="match status" value="1"/>
</dbReference>
<dbReference type="SMR" id="A0A482WNG7"/>
<dbReference type="GO" id="GO:0005952">
    <property type="term" value="C:cAMP-dependent protein kinase complex"/>
    <property type="evidence" value="ECO:0007669"/>
    <property type="project" value="TreeGrafter"/>
</dbReference>
<evidence type="ECO:0000256" key="6">
    <source>
        <dbReference type="PROSITE-ProRule" id="PRU10141"/>
    </source>
</evidence>
<dbReference type="InParanoid" id="A0A482WNG7"/>
<dbReference type="GO" id="GO:0005829">
    <property type="term" value="C:cytosol"/>
    <property type="evidence" value="ECO:0007669"/>
    <property type="project" value="TreeGrafter"/>
</dbReference>
<dbReference type="EMBL" id="QKKF02030383">
    <property type="protein sequence ID" value="RZF34762.1"/>
    <property type="molecule type" value="Genomic_DNA"/>
</dbReference>
<keyword evidence="11" id="KW-1185">Reference proteome</keyword>
<evidence type="ECO:0000256" key="4">
    <source>
        <dbReference type="ARBA" id="ARBA00022777"/>
    </source>
</evidence>
<sequence length="351" mass="40821">MAHKIKRASQVGVSNLKLFLESDKQRFNDFMARKITYKETMADFEKMQTLGTGSFGRVLLVRHKASNTFYAMKVLNKAKILQLEQVEHTLNEKKILQCLNFPFVVYMAFAFSDNSYLYFVLPFIIGGEMYTLLRKYKTFDEDLAKFYAGQVVLGLEYLHYLDLVYRDLKPENILIDGTGYLKITDFGFCKQLKGRTYTLCGTPEYLAPEIVLSRGYGNAVDWWSFGILVFEMNAGFPPFQHKDPMVLYDKIAAGKYKVPEHFSIGLRDFVKNMLQTDLSKRFGNLKGGTSDIKDHRWFKQMNWMALLNRKLDPPYKPPVKDPREGTNFETYDEEPLRVSKVDHFAKEFADF</sequence>
<dbReference type="InterPro" id="IPR008271">
    <property type="entry name" value="Ser/Thr_kinase_AS"/>
</dbReference>
<dbReference type="FunFam" id="3.30.200.20:FF:000042">
    <property type="entry name" value="Aurora kinase A"/>
    <property type="match status" value="1"/>
</dbReference>
<keyword evidence="5 6" id="KW-0067">ATP-binding</keyword>
<keyword evidence="3 6" id="KW-0547">Nucleotide-binding</keyword>
<protein>
    <submittedName>
        <fullName evidence="10">Uncharacterized protein</fullName>
    </submittedName>
</protein>
<dbReference type="Proteomes" id="UP000291343">
    <property type="component" value="Unassembled WGS sequence"/>
</dbReference>
<dbReference type="AlphaFoldDB" id="A0A482WNG7"/>
<dbReference type="GO" id="GO:0005634">
    <property type="term" value="C:nucleus"/>
    <property type="evidence" value="ECO:0007669"/>
    <property type="project" value="TreeGrafter"/>
</dbReference>
<dbReference type="GO" id="GO:0004691">
    <property type="term" value="F:cAMP-dependent protein kinase activity"/>
    <property type="evidence" value="ECO:0007669"/>
    <property type="project" value="TreeGrafter"/>
</dbReference>
<evidence type="ECO:0000313" key="10">
    <source>
        <dbReference type="EMBL" id="RZF34762.1"/>
    </source>
</evidence>
<dbReference type="PANTHER" id="PTHR24353:SF152">
    <property type="entry name" value="UT01108P-RELATED"/>
    <property type="match status" value="1"/>
</dbReference>
<feature type="domain" description="Protein kinase" evidence="8">
    <location>
        <begin position="44"/>
        <end position="298"/>
    </location>
</feature>
<dbReference type="GO" id="GO:0007476">
    <property type="term" value="P:imaginal disc-derived wing morphogenesis"/>
    <property type="evidence" value="ECO:0007669"/>
    <property type="project" value="UniProtKB-ARBA"/>
</dbReference>
<evidence type="ECO:0000313" key="11">
    <source>
        <dbReference type="Proteomes" id="UP000291343"/>
    </source>
</evidence>
<organism evidence="10 11">
    <name type="scientific">Laodelphax striatellus</name>
    <name type="common">Small brown planthopper</name>
    <name type="synonym">Delphax striatella</name>
    <dbReference type="NCBI Taxonomy" id="195883"/>
    <lineage>
        <taxon>Eukaryota</taxon>
        <taxon>Metazoa</taxon>
        <taxon>Ecdysozoa</taxon>
        <taxon>Arthropoda</taxon>
        <taxon>Hexapoda</taxon>
        <taxon>Insecta</taxon>
        <taxon>Pterygota</taxon>
        <taxon>Neoptera</taxon>
        <taxon>Paraneoptera</taxon>
        <taxon>Hemiptera</taxon>
        <taxon>Auchenorrhyncha</taxon>
        <taxon>Fulgoroidea</taxon>
        <taxon>Delphacidae</taxon>
        <taxon>Criomorphinae</taxon>
        <taxon>Laodelphax</taxon>
    </lineage>
</organism>
<dbReference type="OrthoDB" id="63267at2759"/>
<dbReference type="PROSITE" id="PS00107">
    <property type="entry name" value="PROTEIN_KINASE_ATP"/>
    <property type="match status" value="1"/>
</dbReference>
<reference evidence="10 11" key="1">
    <citation type="journal article" date="2017" name="Gigascience">
        <title>Genome sequence of the small brown planthopper, Laodelphax striatellus.</title>
        <authorList>
            <person name="Zhu J."/>
            <person name="Jiang F."/>
            <person name="Wang X."/>
            <person name="Yang P."/>
            <person name="Bao Y."/>
            <person name="Zhao W."/>
            <person name="Wang W."/>
            <person name="Lu H."/>
            <person name="Wang Q."/>
            <person name="Cui N."/>
            <person name="Li J."/>
            <person name="Chen X."/>
            <person name="Luo L."/>
            <person name="Yu J."/>
            <person name="Kang L."/>
            <person name="Cui F."/>
        </authorList>
    </citation>
    <scope>NUCLEOTIDE SEQUENCE [LARGE SCALE GENOMIC DNA]</scope>
    <source>
        <strain evidence="10">Lst14</strain>
    </source>
</reference>
<dbReference type="InterPro" id="IPR000719">
    <property type="entry name" value="Prot_kinase_dom"/>
</dbReference>
<dbReference type="STRING" id="195883.A0A482WNG7"/>
<dbReference type="Gene3D" id="3.30.200.20">
    <property type="entry name" value="Phosphorylase Kinase, domain 1"/>
    <property type="match status" value="1"/>
</dbReference>
<evidence type="ECO:0000256" key="1">
    <source>
        <dbReference type="ARBA" id="ARBA00022527"/>
    </source>
</evidence>
<dbReference type="InterPro" id="IPR000961">
    <property type="entry name" value="AGC-kinase_C"/>
</dbReference>
<dbReference type="PROSITE" id="PS50011">
    <property type="entry name" value="PROTEIN_KINASE_DOM"/>
    <property type="match status" value="1"/>
</dbReference>
<dbReference type="SMART" id="SM00133">
    <property type="entry name" value="S_TK_X"/>
    <property type="match status" value="1"/>
</dbReference>
<dbReference type="PROSITE" id="PS51285">
    <property type="entry name" value="AGC_KINASE_CTER"/>
    <property type="match status" value="1"/>
</dbReference>
<gene>
    <name evidence="10" type="ORF">LSTR_LSTR007814</name>
</gene>
<dbReference type="GO" id="GO:0005524">
    <property type="term" value="F:ATP binding"/>
    <property type="evidence" value="ECO:0007669"/>
    <property type="project" value="UniProtKB-UniRule"/>
</dbReference>
<comment type="caution">
    <text evidence="10">The sequence shown here is derived from an EMBL/GenBank/DDBJ whole genome shotgun (WGS) entry which is preliminary data.</text>
</comment>
<dbReference type="Pfam" id="PF00069">
    <property type="entry name" value="Pkinase"/>
    <property type="match status" value="1"/>
</dbReference>
<keyword evidence="4" id="KW-0418">Kinase</keyword>
<evidence type="ECO:0000259" key="9">
    <source>
        <dbReference type="PROSITE" id="PS51285"/>
    </source>
</evidence>
<dbReference type="SUPFAM" id="SSF56112">
    <property type="entry name" value="Protein kinase-like (PK-like)"/>
    <property type="match status" value="1"/>
</dbReference>
<evidence type="ECO:0000256" key="7">
    <source>
        <dbReference type="RuleBase" id="RU000304"/>
    </source>
</evidence>
<keyword evidence="1 7" id="KW-0723">Serine/threonine-protein kinase</keyword>